<feature type="region of interest" description="Disordered" evidence="10">
    <location>
        <begin position="1063"/>
        <end position="1124"/>
    </location>
</feature>
<evidence type="ECO:0000256" key="3">
    <source>
        <dbReference type="ARBA" id="ARBA00022670"/>
    </source>
</evidence>
<dbReference type="GO" id="GO:0005576">
    <property type="term" value="C:extracellular region"/>
    <property type="evidence" value="ECO:0007669"/>
    <property type="project" value="UniProtKB-SubCell"/>
</dbReference>
<feature type="region of interest" description="Disordered" evidence="10">
    <location>
        <begin position="59"/>
        <end position="224"/>
    </location>
</feature>
<keyword evidence="8" id="KW-0865">Zymogen</keyword>
<evidence type="ECO:0000256" key="7">
    <source>
        <dbReference type="ARBA" id="ARBA00023026"/>
    </source>
</evidence>
<comment type="caution">
    <text evidence="12">The sequence shown here is derived from an EMBL/GenBank/DDBJ whole genome shotgun (WGS) entry which is preliminary data.</text>
</comment>
<keyword evidence="13" id="KW-1185">Reference proteome</keyword>
<evidence type="ECO:0000256" key="4">
    <source>
        <dbReference type="ARBA" id="ARBA00022729"/>
    </source>
</evidence>
<feature type="domain" description="Peptidase S8/S53" evidence="11">
    <location>
        <begin position="717"/>
        <end position="1026"/>
    </location>
</feature>
<feature type="compositionally biased region" description="Low complexity" evidence="10">
    <location>
        <begin position="549"/>
        <end position="558"/>
    </location>
</feature>
<evidence type="ECO:0000256" key="8">
    <source>
        <dbReference type="ARBA" id="ARBA00023145"/>
    </source>
</evidence>
<keyword evidence="5" id="KW-0378">Hydrolase</keyword>
<organism evidence="12 13">
    <name type="scientific">Helicocarpus griseus UAMH5409</name>
    <dbReference type="NCBI Taxonomy" id="1447875"/>
    <lineage>
        <taxon>Eukaryota</taxon>
        <taxon>Fungi</taxon>
        <taxon>Dikarya</taxon>
        <taxon>Ascomycota</taxon>
        <taxon>Pezizomycotina</taxon>
        <taxon>Eurotiomycetes</taxon>
        <taxon>Eurotiomycetidae</taxon>
        <taxon>Onygenales</taxon>
        <taxon>Ajellomycetaceae</taxon>
        <taxon>Helicocarpus</taxon>
    </lineage>
</organism>
<feature type="region of interest" description="Disordered" evidence="10">
    <location>
        <begin position="549"/>
        <end position="573"/>
    </location>
</feature>
<evidence type="ECO:0000256" key="6">
    <source>
        <dbReference type="ARBA" id="ARBA00022825"/>
    </source>
</evidence>
<evidence type="ECO:0000256" key="1">
    <source>
        <dbReference type="ARBA" id="ARBA00004613"/>
    </source>
</evidence>
<dbReference type="OrthoDB" id="1896086at2759"/>
<keyword evidence="9" id="KW-0325">Glycoprotein</keyword>
<feature type="compositionally biased region" description="Polar residues" evidence="10">
    <location>
        <begin position="90"/>
        <end position="129"/>
    </location>
</feature>
<dbReference type="GO" id="GO:0004252">
    <property type="term" value="F:serine-type endopeptidase activity"/>
    <property type="evidence" value="ECO:0007669"/>
    <property type="project" value="InterPro"/>
</dbReference>
<evidence type="ECO:0000313" key="12">
    <source>
        <dbReference type="EMBL" id="PGH04727.1"/>
    </source>
</evidence>
<dbReference type="Pfam" id="PF00082">
    <property type="entry name" value="Peptidase_S8"/>
    <property type="match status" value="1"/>
</dbReference>
<dbReference type="PRINTS" id="PR00723">
    <property type="entry name" value="SUBTILISIN"/>
</dbReference>
<evidence type="ECO:0000256" key="2">
    <source>
        <dbReference type="ARBA" id="ARBA00022525"/>
    </source>
</evidence>
<protein>
    <recommendedName>
        <fullName evidence="11">Peptidase S8/S53 domain-containing protein</fullName>
    </recommendedName>
</protein>
<feature type="compositionally biased region" description="Acidic residues" evidence="10">
    <location>
        <begin position="1073"/>
        <end position="1082"/>
    </location>
</feature>
<gene>
    <name evidence="12" type="ORF">AJ79_07006</name>
</gene>
<dbReference type="STRING" id="1447875.A0A2B7X7N4"/>
<evidence type="ECO:0000259" key="11">
    <source>
        <dbReference type="Pfam" id="PF00082"/>
    </source>
</evidence>
<dbReference type="Proteomes" id="UP000223968">
    <property type="component" value="Unassembled WGS sequence"/>
</dbReference>
<keyword evidence="4" id="KW-0732">Signal</keyword>
<comment type="subcellular location">
    <subcellularLocation>
        <location evidence="1">Secreted</location>
    </subcellularLocation>
</comment>
<dbReference type="InterPro" id="IPR000209">
    <property type="entry name" value="Peptidase_S8/S53_dom"/>
</dbReference>
<reference evidence="12 13" key="1">
    <citation type="submission" date="2017-10" db="EMBL/GenBank/DDBJ databases">
        <title>Comparative genomics in systemic dimorphic fungi from Ajellomycetaceae.</title>
        <authorList>
            <person name="Munoz J.F."/>
            <person name="Mcewen J.G."/>
            <person name="Clay O.K."/>
            <person name="Cuomo C.A."/>
        </authorList>
    </citation>
    <scope>NUCLEOTIDE SEQUENCE [LARGE SCALE GENOMIC DNA]</scope>
    <source>
        <strain evidence="12 13">UAMH5409</strain>
    </source>
</reference>
<keyword evidence="7" id="KW-0843">Virulence</keyword>
<feature type="compositionally biased region" description="Polar residues" evidence="10">
    <location>
        <begin position="176"/>
        <end position="205"/>
    </location>
</feature>
<evidence type="ECO:0000256" key="5">
    <source>
        <dbReference type="ARBA" id="ARBA00022801"/>
    </source>
</evidence>
<feature type="compositionally biased region" description="Polar residues" evidence="10">
    <location>
        <begin position="60"/>
        <end position="74"/>
    </location>
</feature>
<evidence type="ECO:0000256" key="10">
    <source>
        <dbReference type="SAM" id="MobiDB-lite"/>
    </source>
</evidence>
<keyword evidence="6" id="KW-0720">Serine protease</keyword>
<dbReference type="EMBL" id="PDNB01000133">
    <property type="protein sequence ID" value="PGH04727.1"/>
    <property type="molecule type" value="Genomic_DNA"/>
</dbReference>
<keyword evidence="3" id="KW-0645">Protease</keyword>
<proteinExistence type="predicted"/>
<evidence type="ECO:0000313" key="13">
    <source>
        <dbReference type="Proteomes" id="UP000223968"/>
    </source>
</evidence>
<dbReference type="GO" id="GO:0006508">
    <property type="term" value="P:proteolysis"/>
    <property type="evidence" value="ECO:0007669"/>
    <property type="project" value="UniProtKB-KW"/>
</dbReference>
<dbReference type="InterPro" id="IPR015500">
    <property type="entry name" value="Peptidase_S8_subtilisin-rel"/>
</dbReference>
<name>A0A2B7X7N4_9EURO</name>
<feature type="region of interest" description="Disordered" evidence="10">
    <location>
        <begin position="1204"/>
        <end position="1224"/>
    </location>
</feature>
<accession>A0A2B7X7N4</accession>
<keyword evidence="2" id="KW-0964">Secreted</keyword>
<dbReference type="Gene3D" id="3.40.50.200">
    <property type="entry name" value="Peptidase S8/S53 domain"/>
    <property type="match status" value="1"/>
</dbReference>
<sequence length="1378" mass="148396">MGSTISAVQVCPEPLNKLDMTKVLSDTVCCGFGCCPNNSYTCNADFSCAGPNGEVIQPVLPSSQPTGQLTGQPPGQSPERSTEQPIVQPATDQAIGSPTEQPTGQPTEQLGNPTGTPTKKTADQPTEQTKLFGKPTALTVPVPNRPTEKPGLPEQSDGISKEQPVGRPTDQPALPDQSTGSPLGQPLDQPTEQPELNTGTLTEQATDAPADKPTGDPTGPGALSLNSAGPVVIVGSNTATLPAITSPTALVTLDNTFILTPPQSADLGRGNTALIVIGTETATLYGVSQTTALVTLGSTVTLPPQSTGTNVPGHTATPVTQQATPPTASQTITNDPASPPTKTGDKEDNIQLPTFTKWPPEAVVTPIEKDVQQPEPSDDDDGDAVIPCKLWFFSICIKFDDINILGWKFKLPQGIYPGGAPPLPIIRLPPRISFQGELPPWPRFTVGPNGVPTFPKQPEPTRCETKTASLCSATTSVAISTVNGKLQTISTHVPAPKCQEVRGCIVRDTTQGATVTTTDECPAATVTDVVITCTGTKACSTKTAAPTTGCSVTPSTTTESCNPSPTGKGRRQADGNVCPQTAVYYVWPREGTERDQTDAIYRSLKELLQDENKIKTSDSRSMGVNFWRAQMVPEHVQRVKDIPNVAAVYREAFDTGGSLVQGKAWRNSDWRYQRTFVKEKMRAYEGRDQLVFVSTRDLSKSPKKYLFDKSAGEDFPVYIIDTGAQIDHPEFKKGDNIASKTEFIHIDEDYDRTKPLDDAALPKDGKCFGSMCSSHGTSMLSLIAGAKLGIAKRVKPYVVRSPRRQPKGNKPMGEDYLVGLSMICDRVSGNSQTTRAIVSLSFIIDEKDFTNTPFNDRVPEDFRVFRKRLYQLLTDLIRKSVFPVAGAGNISQSKIPGWPALFGADPHTVNEEEREGWLHIPELLVVGSVMVDNGKRSFFSSFDMGKKLPHIYAPGDHLLVADGNKAQWDNKEYYKDSYGTSIATAYTAGLAAYFVKLNEIGRLKRENPEVQPDTSPVGLKAYIVDTGVARAPEEIGILPVAIWNGADWDTAKGKVCYKPKGAFPPLIPRQQDDVDNGDDEDGSANQCILDPPPTGNPTEVPKETATGTASDSASATGTDVNASGTTTATATLSMTASATTETPVPFMPPGFVCTEETVHQCMPVLICAGLRRNACKDGKCVCIVPDAPAKEPPPLPSTVEQTTLRVTTRQPGPAPTEKPNTPLEVGQRHCHDYSIYPNDKIDITDNWVKIAAQSICKSTVSYGGTMYAGKKDITYYNNVGSYVPYFMAIRWKKGCEMDMKVVDPAQPIIGVHCTKLMYFNWLKCGFLPSQCANADRDINFVEDILIVDIVGTGNKGRGGYIDVGCLRYEFTPGHGPED</sequence>
<feature type="compositionally biased region" description="Low complexity" evidence="10">
    <location>
        <begin position="1104"/>
        <end position="1124"/>
    </location>
</feature>
<feature type="region of interest" description="Disordered" evidence="10">
    <location>
        <begin position="305"/>
        <end position="357"/>
    </location>
</feature>
<evidence type="ECO:0000256" key="9">
    <source>
        <dbReference type="ARBA" id="ARBA00023180"/>
    </source>
</evidence>
<dbReference type="InterPro" id="IPR036852">
    <property type="entry name" value="Peptidase_S8/S53_dom_sf"/>
</dbReference>
<feature type="compositionally biased region" description="Low complexity" evidence="10">
    <location>
        <begin position="315"/>
        <end position="333"/>
    </location>
</feature>
<dbReference type="SUPFAM" id="SSF52743">
    <property type="entry name" value="Subtilisin-like"/>
    <property type="match status" value="1"/>
</dbReference>